<gene>
    <name evidence="5" type="primary">rpiB</name>
    <name evidence="5" type="ORF">CLOHIR_01670</name>
</gene>
<evidence type="ECO:0000256" key="4">
    <source>
        <dbReference type="PIRSR" id="PIRSR005384-2"/>
    </source>
</evidence>
<keyword evidence="6" id="KW-1185">Reference proteome</keyword>
<feature type="active site" description="Proton acceptor" evidence="3">
    <location>
        <position position="71"/>
    </location>
</feature>
<feature type="binding site" evidence="4">
    <location>
        <position position="115"/>
    </location>
    <ligand>
        <name>D-ribulose 5-phosphate</name>
        <dbReference type="ChEBI" id="CHEBI:58121"/>
    </ligand>
</feature>
<dbReference type="Gene3D" id="3.40.1400.10">
    <property type="entry name" value="Sugar-phosphate isomerase, RpiB/LacA/LacB"/>
    <property type="match status" value="1"/>
</dbReference>
<dbReference type="eggNOG" id="COG0698">
    <property type="taxonomic scope" value="Bacteria"/>
</dbReference>
<proteinExistence type="inferred from homology"/>
<feature type="binding site" evidence="4">
    <location>
        <begin position="72"/>
        <end position="76"/>
    </location>
    <ligand>
        <name>D-ribulose 5-phosphate</name>
        <dbReference type="ChEBI" id="CHEBI:58121"/>
    </ligand>
</feature>
<feature type="binding site" evidence="4">
    <location>
        <begin position="13"/>
        <end position="14"/>
    </location>
    <ligand>
        <name>D-ribulose 5-phosphate</name>
        <dbReference type="ChEBI" id="CHEBI:58121"/>
    </ligand>
</feature>
<dbReference type="Pfam" id="PF02502">
    <property type="entry name" value="LacAB_rpiB"/>
    <property type="match status" value="1"/>
</dbReference>
<feature type="active site" description="Proton donor" evidence="3">
    <location>
        <position position="104"/>
    </location>
</feature>
<dbReference type="NCBIfam" id="NF004051">
    <property type="entry name" value="PRK05571.1"/>
    <property type="match status" value="1"/>
</dbReference>
<dbReference type="NCBIfam" id="TIGR01120">
    <property type="entry name" value="rpiB"/>
    <property type="match status" value="1"/>
</dbReference>
<dbReference type="HOGENOM" id="CLU_091396_4_1_9"/>
<evidence type="ECO:0000313" key="5">
    <source>
        <dbReference type="EMBL" id="EEA84710.1"/>
    </source>
</evidence>
<evidence type="ECO:0000256" key="2">
    <source>
        <dbReference type="ARBA" id="ARBA00023235"/>
    </source>
</evidence>
<dbReference type="InterPro" id="IPR036569">
    <property type="entry name" value="RpiB_LacA_LacB_sf"/>
</dbReference>
<reference evidence="5 6" key="1">
    <citation type="submission" date="2008-09" db="EMBL/GenBank/DDBJ databases">
        <authorList>
            <person name="Fulton L."/>
            <person name="Clifton S."/>
            <person name="Fulton B."/>
            <person name="Xu J."/>
            <person name="Minx P."/>
            <person name="Pepin K.H."/>
            <person name="Johnson M."/>
            <person name="Thiruvilangam P."/>
            <person name="Bhonagiri V."/>
            <person name="Nash W.E."/>
            <person name="Mardis E.R."/>
            <person name="Wilson R.K."/>
        </authorList>
    </citation>
    <scope>NUCLEOTIDE SEQUENCE [LARGE SCALE GENOMIC DNA]</scope>
    <source>
        <strain evidence="5 6">DSM 13275</strain>
    </source>
</reference>
<organism evidence="5 6">
    <name type="scientific">Peptacetobacter hiranonis (strain DSM 13275 / JCM 10541 / KCTC 15199 / TO-931)</name>
    <name type="common">Clostridium hiranonis</name>
    <dbReference type="NCBI Taxonomy" id="500633"/>
    <lineage>
        <taxon>Bacteria</taxon>
        <taxon>Bacillati</taxon>
        <taxon>Bacillota</taxon>
        <taxon>Clostridia</taxon>
        <taxon>Peptostreptococcales</taxon>
        <taxon>Peptostreptococcaceae</taxon>
        <taxon>Peptacetobacter</taxon>
    </lineage>
</organism>
<dbReference type="EC" id="5.3.1.6" evidence="5"/>
<evidence type="ECO:0000256" key="1">
    <source>
        <dbReference type="ARBA" id="ARBA00008754"/>
    </source>
</evidence>
<protein>
    <submittedName>
        <fullName evidence="5">Ribose-5-phosphate isomerase B</fullName>
        <ecNumber evidence="5">5.3.1.6</ecNumber>
    </submittedName>
</protein>
<dbReference type="PANTHER" id="PTHR43732">
    <property type="entry name" value="RIBOSE 5-PHOSPHATE ISOMERASE-RELATED"/>
    <property type="match status" value="1"/>
</dbReference>
<accession>B6G0L4</accession>
<comment type="caution">
    <text evidence="5">The sequence shown here is derived from an EMBL/GenBank/DDBJ whole genome shotgun (WGS) entry which is preliminary data.</text>
</comment>
<dbReference type="GO" id="GO:0004751">
    <property type="term" value="F:ribose-5-phosphate isomerase activity"/>
    <property type="evidence" value="ECO:0007669"/>
    <property type="project" value="UniProtKB-EC"/>
</dbReference>
<evidence type="ECO:0000256" key="3">
    <source>
        <dbReference type="PIRSR" id="PIRSR005384-1"/>
    </source>
</evidence>
<sequence length="155" mass="16569">MEDFKMKIALACDHGGYDLKMAIIAHLEKRGIEVMDLGTNNATDSVNYPEYGEAAALKVANGEADCGILVCGTGIGISLAANKVPGIRCAVVSDTFSARMTKAHNNANMLAMGGRVVGPGLALDIVDAYLDTEFEGGRHQTRVDMLMDIEKKYTK</sequence>
<keyword evidence="2 5" id="KW-0413">Isomerase</keyword>
<feature type="binding site" evidence="4">
    <location>
        <position position="138"/>
    </location>
    <ligand>
        <name>D-ribulose 5-phosphate</name>
        <dbReference type="ChEBI" id="CHEBI:58121"/>
    </ligand>
</feature>
<dbReference type="Proteomes" id="UP000003178">
    <property type="component" value="Unassembled WGS sequence"/>
</dbReference>
<dbReference type="NCBIfam" id="TIGR00689">
    <property type="entry name" value="rpiB_lacA_lacB"/>
    <property type="match status" value="1"/>
</dbReference>
<comment type="similarity">
    <text evidence="1">Belongs to the LacAB/RpiB family.</text>
</comment>
<dbReference type="InterPro" id="IPR004785">
    <property type="entry name" value="RpiB"/>
</dbReference>
<dbReference type="InterPro" id="IPR003500">
    <property type="entry name" value="RpiB_LacA_LacB"/>
</dbReference>
<dbReference type="SUPFAM" id="SSF89623">
    <property type="entry name" value="Ribose/Galactose isomerase RpiB/AlsB"/>
    <property type="match status" value="1"/>
</dbReference>
<reference evidence="5 6" key="2">
    <citation type="submission" date="2008-10" db="EMBL/GenBank/DDBJ databases">
        <title>Draft genome sequence of Clostridium hiranonis (DSM 13275).</title>
        <authorList>
            <person name="Sudarsanam P."/>
            <person name="Ley R."/>
            <person name="Guruge J."/>
            <person name="Turnbaugh P.J."/>
            <person name="Mahowald M."/>
            <person name="Liep D."/>
            <person name="Gordon J."/>
        </authorList>
    </citation>
    <scope>NUCLEOTIDE SEQUENCE [LARGE SCALE GENOMIC DNA]</scope>
    <source>
        <strain evidence="5 6">DSM 13275</strain>
    </source>
</reference>
<dbReference type="PANTHER" id="PTHR43732:SF1">
    <property type="entry name" value="RIBOSE 5-PHOSPHATE ISOMERASE"/>
    <property type="match status" value="1"/>
</dbReference>
<dbReference type="InterPro" id="IPR051812">
    <property type="entry name" value="SPI_LacAB/RpiB"/>
</dbReference>
<dbReference type="STRING" id="500633.CLOHIR_01670"/>
<dbReference type="EMBL" id="ABWP01000066">
    <property type="protein sequence ID" value="EEA84710.1"/>
    <property type="molecule type" value="Genomic_DNA"/>
</dbReference>
<dbReference type="AlphaFoldDB" id="B6G0L4"/>
<dbReference type="PIRSF" id="PIRSF005384">
    <property type="entry name" value="RpiB_LacA_B"/>
    <property type="match status" value="1"/>
</dbReference>
<feature type="binding site" evidence="4">
    <location>
        <position position="105"/>
    </location>
    <ligand>
        <name>D-ribulose 5-phosphate</name>
        <dbReference type="ChEBI" id="CHEBI:58121"/>
    </ligand>
</feature>
<feature type="binding site" evidence="4">
    <location>
        <position position="142"/>
    </location>
    <ligand>
        <name>D-ribulose 5-phosphate</name>
        <dbReference type="ChEBI" id="CHEBI:58121"/>
    </ligand>
</feature>
<name>B6G0L4_PEPHT</name>
<evidence type="ECO:0000313" key="6">
    <source>
        <dbReference type="Proteomes" id="UP000003178"/>
    </source>
</evidence>
<dbReference type="GO" id="GO:0005975">
    <property type="term" value="P:carbohydrate metabolic process"/>
    <property type="evidence" value="ECO:0007669"/>
    <property type="project" value="InterPro"/>
</dbReference>